<evidence type="ECO:0000313" key="5">
    <source>
        <dbReference type="EMBL" id="CAG8469401.1"/>
    </source>
</evidence>
<proteinExistence type="predicted"/>
<dbReference type="PROSITE" id="PS50081">
    <property type="entry name" value="ZF_DAG_PE_2"/>
    <property type="match status" value="1"/>
</dbReference>
<name>A0A9N8VX34_9GLOM</name>
<feature type="non-terminal residue" evidence="5">
    <location>
        <position position="1"/>
    </location>
</feature>
<evidence type="ECO:0000256" key="1">
    <source>
        <dbReference type="ARBA" id="ARBA00022723"/>
    </source>
</evidence>
<evidence type="ECO:0000259" key="4">
    <source>
        <dbReference type="PROSITE" id="PS50081"/>
    </source>
</evidence>
<dbReference type="OrthoDB" id="6270916at2759"/>
<feature type="region of interest" description="Disordered" evidence="3">
    <location>
        <begin position="99"/>
        <end position="132"/>
    </location>
</feature>
<reference evidence="5" key="1">
    <citation type="submission" date="2021-06" db="EMBL/GenBank/DDBJ databases">
        <authorList>
            <person name="Kallberg Y."/>
            <person name="Tangrot J."/>
            <person name="Rosling A."/>
        </authorList>
    </citation>
    <scope>NUCLEOTIDE SEQUENCE</scope>
    <source>
        <strain evidence="5">AZ414A</strain>
    </source>
</reference>
<dbReference type="Proteomes" id="UP000789706">
    <property type="component" value="Unassembled WGS sequence"/>
</dbReference>
<dbReference type="Gene3D" id="3.30.60.20">
    <property type="match status" value="1"/>
</dbReference>
<keyword evidence="6" id="KW-1185">Reference proteome</keyword>
<evidence type="ECO:0000256" key="3">
    <source>
        <dbReference type="SAM" id="MobiDB-lite"/>
    </source>
</evidence>
<dbReference type="PROSITE" id="PS00479">
    <property type="entry name" value="ZF_DAG_PE_1"/>
    <property type="match status" value="1"/>
</dbReference>
<dbReference type="SMART" id="SM00109">
    <property type="entry name" value="C1"/>
    <property type="match status" value="1"/>
</dbReference>
<accession>A0A9N8VX34</accession>
<keyword evidence="2" id="KW-0862">Zinc</keyword>
<keyword evidence="1" id="KW-0479">Metal-binding</keyword>
<feature type="domain" description="Phorbol-ester/DAG-type" evidence="4">
    <location>
        <begin position="445"/>
        <end position="497"/>
    </location>
</feature>
<gene>
    <name evidence="5" type="ORF">DEBURN_LOCUS3084</name>
</gene>
<sequence>MDSDVYSGSIKPPRQGAGFLLPKIEQTRKLITKILRELKKRKKPPSPFNAYVVRTDNSFENDIHNPQNIFNTDETCDLLSQLKDVLVVCNIQGIKFAEKTPTPSESPNISRDASPNQSRSTSPLRKNRNKKKSNSGILYKILEVFYDIVQNDCRYKVHNPRPLRPPNALHLIVLDVAHLLINQNSSSPSWLYEIGMTMIPGFNCFIAIEIHWPDSDGSSLTDMELSEDELIKYGNKRKGNKNSSKRLSISYTGEFDIDAYYVDSLFTPLLFSIIQFIRIENSSLETLHQMHKTLGIMIQRKPDLYLDIIEIIALGDSNCRKLAINILFHFWENSTGHPAIGESLPTINYFTDLKIKEKEKDNHSSIIMIDKHEQFLPTDIPNACVQCFKSIIGFGIRSEYSLIESGVHKLSTPRYCNVKHGPRELISINQNVDSKLPIISKFIANHKFRFINLFTLTLCMICRLPLWGIMYQGYRCEICNRFIHSSCLNLVEKEIDCQQSILSENDALINHEILRESFKNYYKQILIPEEKIINYTYEELSVMVTILQMQNNLLNNGIMAGCLIVKQKFHNPLSPRNEKFKKFELQEFIEIYETYLRSGKISLTTISEEYWESVGKKYNPWIISCEDYLAHISAAIKSRIDFDYFNNNDHLSVNDGILTSIELIQWMKKNLGMLNEYSIKIFLQQMSNHGFLERIDGNPILFPSDDNNNHDENSENLENLEYSFPLPFATECSPTVEALITSISACLSDINISINECGFLLMTRRCWPDPYISKYVLERLIYSIIEWICNEDDKLLIIAREYTSAQIKLPGVRDEMENVGAGVGVGGKAGSSGGGAYLISRRMLKEKYVINWLLTIHDMDEELFCNIIFEQIGRMYENQRQQEELDDDDNNLENVFHNHDRVLRCIIKLYNSDLLFSSYNHILSRWLDEACVILRDQSKVFVEFKTLYKMFSSIKTISRQRTASIVDHMAISTEINNKINIMDPIEIITRLFVENDFEKLSRALHWIELMVRSSIGLNGSVFSEYCSHLSNISLSLEQSITFLQSMWYQVIIGLGHLITRGIILEIVSNLNELNFEIIKKINDEGYEIEIESARNFIKISLVLALYAYSCPLDGIHKLGIVELPRANITAETPLMKCLLSYARFDKLDVRGDVIKAFWQFFISAGLAPIHDPLSTISMPLLIRMVWADSRFFLASVSKVFEHESWEVRFDGLDNLFGLFSKLDEKYDVQRAGVFAYLGPVFSYLVDCLWDKEEFVRTKAITYIRSMQPQHVRLAFKCWEGYFRVSSNREKTLLCRLMIKLNEKFPNWQEIEEEEMAATTEILESYVRPDSVLVVGLKHFQEEEPINQATGQKIAEKQNLKVTMLNLALQMLANGIEINKEQIIKLKFVVVSNLGFTDYDFIQNMMMISCLGNLKKVLDRPIYLRNSNKTNNHINTEEIDLEDELAGGYFVDVIFSLINSSVDMSKLSHLMFKIWIELLLIVIYKHKIEDRRNRDFEETLANAMRKISELLLEDNITEENKQLTIELATSLLKRAPMLTVNILGKQIVTLGKLLTRLGNNVDTNNGSLAMSAKTFLRSAFLKFARNGLFVLIFKNQTVAEENKSSLDMFKVLRDVIRDEQIPNEDESQEPTYLRDEPIRDVFNQLFKFTNRKIVSTILCNLNKYVEKVYSKPYNEQLIFDLGQFLIKLTKHTSEWKTAEWDINPVINMGSIVMIENPIHAK</sequence>
<dbReference type="EMBL" id="CAJVPK010000186">
    <property type="protein sequence ID" value="CAG8469401.1"/>
    <property type="molecule type" value="Genomic_DNA"/>
</dbReference>
<organism evidence="5 6">
    <name type="scientific">Diversispora eburnea</name>
    <dbReference type="NCBI Taxonomy" id="1213867"/>
    <lineage>
        <taxon>Eukaryota</taxon>
        <taxon>Fungi</taxon>
        <taxon>Fungi incertae sedis</taxon>
        <taxon>Mucoromycota</taxon>
        <taxon>Glomeromycotina</taxon>
        <taxon>Glomeromycetes</taxon>
        <taxon>Diversisporales</taxon>
        <taxon>Diversisporaceae</taxon>
        <taxon>Diversispora</taxon>
    </lineage>
</organism>
<dbReference type="Pfam" id="PF00130">
    <property type="entry name" value="C1_1"/>
    <property type="match status" value="1"/>
</dbReference>
<dbReference type="InterPro" id="IPR046349">
    <property type="entry name" value="C1-like_sf"/>
</dbReference>
<evidence type="ECO:0000313" key="6">
    <source>
        <dbReference type="Proteomes" id="UP000789706"/>
    </source>
</evidence>
<evidence type="ECO:0000256" key="2">
    <source>
        <dbReference type="ARBA" id="ARBA00022833"/>
    </source>
</evidence>
<dbReference type="SUPFAM" id="SSF57889">
    <property type="entry name" value="Cysteine-rich domain"/>
    <property type="match status" value="1"/>
</dbReference>
<feature type="compositionally biased region" description="Polar residues" evidence="3">
    <location>
        <begin position="101"/>
        <end position="124"/>
    </location>
</feature>
<dbReference type="CDD" id="cd00029">
    <property type="entry name" value="C1"/>
    <property type="match status" value="1"/>
</dbReference>
<dbReference type="InterPro" id="IPR002219">
    <property type="entry name" value="PKC_DAG/PE"/>
</dbReference>
<protein>
    <submittedName>
        <fullName evidence="5">8345_t:CDS:1</fullName>
    </submittedName>
</protein>
<comment type="caution">
    <text evidence="5">The sequence shown here is derived from an EMBL/GenBank/DDBJ whole genome shotgun (WGS) entry which is preliminary data.</text>
</comment>
<dbReference type="GO" id="GO:0046872">
    <property type="term" value="F:metal ion binding"/>
    <property type="evidence" value="ECO:0007669"/>
    <property type="project" value="UniProtKB-KW"/>
</dbReference>